<dbReference type="EMBL" id="BAAAZX010000011">
    <property type="protein sequence ID" value="GAA3999982.1"/>
    <property type="molecule type" value="Genomic_DNA"/>
</dbReference>
<dbReference type="InterPro" id="IPR032710">
    <property type="entry name" value="NTF2-like_dom_sf"/>
</dbReference>
<gene>
    <name evidence="1" type="ORF">GCM10022232_42450</name>
</gene>
<comment type="caution">
    <text evidence="1">The sequence shown here is derived from an EMBL/GenBank/DDBJ whole genome shotgun (WGS) entry which is preliminary data.</text>
</comment>
<keyword evidence="2" id="KW-1185">Reference proteome</keyword>
<protein>
    <recommendedName>
        <fullName evidence="3">SnoaL-like domain-containing protein</fullName>
    </recommendedName>
</protein>
<organism evidence="1 2">
    <name type="scientific">Streptomyces plumbiresistens</name>
    <dbReference type="NCBI Taxonomy" id="511811"/>
    <lineage>
        <taxon>Bacteria</taxon>
        <taxon>Bacillati</taxon>
        <taxon>Actinomycetota</taxon>
        <taxon>Actinomycetes</taxon>
        <taxon>Kitasatosporales</taxon>
        <taxon>Streptomycetaceae</taxon>
        <taxon>Streptomyces</taxon>
    </lineage>
</organism>
<accession>A0ABP7RN68</accession>
<proteinExistence type="predicted"/>
<reference evidence="2" key="1">
    <citation type="journal article" date="2019" name="Int. J. Syst. Evol. Microbiol.">
        <title>The Global Catalogue of Microorganisms (GCM) 10K type strain sequencing project: providing services to taxonomists for standard genome sequencing and annotation.</title>
        <authorList>
            <consortium name="The Broad Institute Genomics Platform"/>
            <consortium name="The Broad Institute Genome Sequencing Center for Infectious Disease"/>
            <person name="Wu L."/>
            <person name="Ma J."/>
        </authorList>
    </citation>
    <scope>NUCLEOTIDE SEQUENCE [LARGE SCALE GENOMIC DNA]</scope>
    <source>
        <strain evidence="2">JCM 16924</strain>
    </source>
</reference>
<evidence type="ECO:0008006" key="3">
    <source>
        <dbReference type="Google" id="ProtNLM"/>
    </source>
</evidence>
<dbReference type="SUPFAM" id="SSF54427">
    <property type="entry name" value="NTF2-like"/>
    <property type="match status" value="1"/>
</dbReference>
<name>A0ABP7RN68_9ACTN</name>
<evidence type="ECO:0000313" key="1">
    <source>
        <dbReference type="EMBL" id="GAA3999982.1"/>
    </source>
</evidence>
<sequence>MKPRRPAAVAAAIAAEQNGPTVMTSDAIATVKACFEAFGTRETERVMSHFAPVPHRAGGDPSVPHRVLRSRRAARIRAADHGGGRRSVLVPGRYTVADGLITDYRVLDDPLGVTRTYLGEPLATTLT</sequence>
<evidence type="ECO:0000313" key="2">
    <source>
        <dbReference type="Proteomes" id="UP001500456"/>
    </source>
</evidence>
<dbReference type="Proteomes" id="UP001500456">
    <property type="component" value="Unassembled WGS sequence"/>
</dbReference>